<gene>
    <name evidence="1" type="ORF">SDC9_01254</name>
</gene>
<dbReference type="AlphaFoldDB" id="A0A644SQ76"/>
<proteinExistence type="predicted"/>
<sequence length="188" mass="22480">MKFFKSLLLCFLFFGLGNFKAQKIEKISNEEQLRFVFVQNFQNLLMKNYAGKRNEINFKNAKLTDLKIQYLKNSTLLAPKDNINLKLLADYTFFSFYPNINAIILKNHSSFKEKISDEEKQKYNALFLEIAKQIPNETYIELSKITDEINRDKFALTVPYRFEIFQDLFDENQRKRIDIINFLLWNVE</sequence>
<evidence type="ECO:0000313" key="1">
    <source>
        <dbReference type="EMBL" id="MPL55772.1"/>
    </source>
</evidence>
<organism evidence="1">
    <name type="scientific">bioreactor metagenome</name>
    <dbReference type="NCBI Taxonomy" id="1076179"/>
    <lineage>
        <taxon>unclassified sequences</taxon>
        <taxon>metagenomes</taxon>
        <taxon>ecological metagenomes</taxon>
    </lineage>
</organism>
<accession>A0A644SQ76</accession>
<comment type="caution">
    <text evidence="1">The sequence shown here is derived from an EMBL/GenBank/DDBJ whole genome shotgun (WGS) entry which is preliminary data.</text>
</comment>
<name>A0A644SQ76_9ZZZZ</name>
<reference evidence="1" key="1">
    <citation type="submission" date="2019-08" db="EMBL/GenBank/DDBJ databases">
        <authorList>
            <person name="Kucharzyk K."/>
            <person name="Murdoch R.W."/>
            <person name="Higgins S."/>
            <person name="Loffler F."/>
        </authorList>
    </citation>
    <scope>NUCLEOTIDE SEQUENCE</scope>
</reference>
<protein>
    <submittedName>
        <fullName evidence="1">Uncharacterized protein</fullName>
    </submittedName>
</protein>
<dbReference type="EMBL" id="VSSQ01000002">
    <property type="protein sequence ID" value="MPL55772.1"/>
    <property type="molecule type" value="Genomic_DNA"/>
</dbReference>